<keyword evidence="1" id="KW-0732">Signal</keyword>
<dbReference type="EnsemblMetazoa" id="XM_024228560.1">
    <property type="protein sequence ID" value="XP_024084328.1"/>
    <property type="gene ID" value="LOC112127487"/>
</dbReference>
<evidence type="ECO:0000313" key="3">
    <source>
        <dbReference type="Proteomes" id="UP000494040"/>
    </source>
</evidence>
<reference evidence="2" key="1">
    <citation type="submission" date="2022-01" db="UniProtKB">
        <authorList>
            <consortium name="EnsemblMetazoa"/>
        </authorList>
    </citation>
    <scope>IDENTIFICATION</scope>
</reference>
<evidence type="ECO:0000256" key="1">
    <source>
        <dbReference type="SAM" id="SignalP"/>
    </source>
</evidence>
<feature type="signal peptide" evidence="1">
    <location>
        <begin position="1"/>
        <end position="19"/>
    </location>
</feature>
<dbReference type="GeneID" id="112127487"/>
<dbReference type="Proteomes" id="UP000494040">
    <property type="component" value="Unassembled WGS sequence"/>
</dbReference>
<proteinExistence type="predicted"/>
<organism evidence="2 3">
    <name type="scientific">Cimex lectularius</name>
    <name type="common">Bed bug</name>
    <name type="synonym">Acanthia lectularia</name>
    <dbReference type="NCBI Taxonomy" id="79782"/>
    <lineage>
        <taxon>Eukaryota</taxon>
        <taxon>Metazoa</taxon>
        <taxon>Ecdysozoa</taxon>
        <taxon>Arthropoda</taxon>
        <taxon>Hexapoda</taxon>
        <taxon>Insecta</taxon>
        <taxon>Pterygota</taxon>
        <taxon>Neoptera</taxon>
        <taxon>Paraneoptera</taxon>
        <taxon>Hemiptera</taxon>
        <taxon>Heteroptera</taxon>
        <taxon>Panheteroptera</taxon>
        <taxon>Cimicomorpha</taxon>
        <taxon>Cimicidae</taxon>
        <taxon>Cimex</taxon>
    </lineage>
</organism>
<keyword evidence="3" id="KW-1185">Reference proteome</keyword>
<feature type="chain" id="PRO_5035210082" description="Trypsin-like serine protease" evidence="1">
    <location>
        <begin position="20"/>
        <end position="268"/>
    </location>
</feature>
<dbReference type="KEGG" id="clec:112127487"/>
<sequence length="268" mass="30335">MNLTSVFLVLLTYFKISTGFTESGTILGKLVSKKDGKIYCLGSFVTVYTLMTSCTCVGQFNEKNRFLAHNITDFFVNVHSQDLALSRFSKYTLCHKSHISDAIHFNLGAIHLDRMTSWVLQRINPMMPPTQGLEDLEIVLDELEEKAQGCIIFGRTDENKIVGYPTNLSQMVECTLNCKTAWLCDYINEMSENFVRCAEQPTDFIPGSPVLCNDTVWGIIDKCDAGIAIYTPLDVNYEYYFELVGTNENKRKINVEELEGTEISYTLS</sequence>
<dbReference type="AlphaFoldDB" id="A0A8I6TMK9"/>
<dbReference type="RefSeq" id="XP_024084328.1">
    <property type="nucleotide sequence ID" value="XM_024228560.1"/>
</dbReference>
<name>A0A8I6TMK9_CIMLE</name>
<evidence type="ECO:0000313" key="2">
    <source>
        <dbReference type="EnsemblMetazoa" id="XP_024084328.1"/>
    </source>
</evidence>
<protein>
    <recommendedName>
        <fullName evidence="4">Trypsin-like serine protease</fullName>
    </recommendedName>
</protein>
<accession>A0A8I6TMK9</accession>
<evidence type="ECO:0008006" key="4">
    <source>
        <dbReference type="Google" id="ProtNLM"/>
    </source>
</evidence>